<dbReference type="SUPFAM" id="SSF51735">
    <property type="entry name" value="NAD(P)-binding Rossmann-fold domains"/>
    <property type="match status" value="1"/>
</dbReference>
<dbReference type="PRINTS" id="PR00080">
    <property type="entry name" value="SDRFAMILY"/>
</dbReference>
<dbReference type="PANTHER" id="PTHR44196:SF1">
    <property type="entry name" value="DEHYDROGENASE_REDUCTASE SDR FAMILY MEMBER 7B"/>
    <property type="match status" value="1"/>
</dbReference>
<evidence type="ECO:0000313" key="5">
    <source>
        <dbReference type="EMBL" id="MBB3881173.1"/>
    </source>
</evidence>
<dbReference type="Proteomes" id="UP000538670">
    <property type="component" value="Unassembled WGS sequence"/>
</dbReference>
<reference evidence="5 6" key="1">
    <citation type="submission" date="2020-08" db="EMBL/GenBank/DDBJ databases">
        <title>Genomic Encyclopedia of Type Strains, Phase IV (KMG-IV): sequencing the most valuable type-strain genomes for metagenomic binning, comparative biology and taxonomic classification.</title>
        <authorList>
            <person name="Goeker M."/>
        </authorList>
    </citation>
    <scope>NUCLEOTIDE SEQUENCE [LARGE SCALE GENOMIC DNA]</scope>
    <source>
        <strain evidence="5 6">DSM 19512</strain>
    </source>
</reference>
<feature type="domain" description="Ketoreductase" evidence="4">
    <location>
        <begin position="6"/>
        <end position="182"/>
    </location>
</feature>
<evidence type="ECO:0000256" key="3">
    <source>
        <dbReference type="RuleBase" id="RU000363"/>
    </source>
</evidence>
<dbReference type="InterPro" id="IPR020904">
    <property type="entry name" value="Sc_DH/Rdtase_CS"/>
</dbReference>
<comment type="similarity">
    <text evidence="1 3">Belongs to the short-chain dehydrogenases/reductases (SDR) family.</text>
</comment>
<evidence type="ECO:0000256" key="2">
    <source>
        <dbReference type="ARBA" id="ARBA00023002"/>
    </source>
</evidence>
<protein>
    <submittedName>
        <fullName evidence="5">Putative oxidoreductase</fullName>
        <ecNumber evidence="5">1.-.-.-</ecNumber>
    </submittedName>
</protein>
<dbReference type="InterPro" id="IPR036291">
    <property type="entry name" value="NAD(P)-bd_dom_sf"/>
</dbReference>
<dbReference type="GO" id="GO:0016491">
    <property type="term" value="F:oxidoreductase activity"/>
    <property type="evidence" value="ECO:0007669"/>
    <property type="project" value="UniProtKB-KW"/>
</dbReference>
<dbReference type="EMBL" id="JACIDH010000044">
    <property type="protein sequence ID" value="MBB3881173.1"/>
    <property type="molecule type" value="Genomic_DNA"/>
</dbReference>
<evidence type="ECO:0000259" key="4">
    <source>
        <dbReference type="SMART" id="SM00822"/>
    </source>
</evidence>
<dbReference type="InterPro" id="IPR002347">
    <property type="entry name" value="SDR_fam"/>
</dbReference>
<organism evidence="5 6">
    <name type="scientific">Sphingomonas pseudosanguinis</name>
    <dbReference type="NCBI Taxonomy" id="413712"/>
    <lineage>
        <taxon>Bacteria</taxon>
        <taxon>Pseudomonadati</taxon>
        <taxon>Pseudomonadota</taxon>
        <taxon>Alphaproteobacteria</taxon>
        <taxon>Sphingomonadales</taxon>
        <taxon>Sphingomonadaceae</taxon>
        <taxon>Sphingomonas</taxon>
    </lineage>
</organism>
<proteinExistence type="inferred from homology"/>
<name>A0A7W6F4T7_9SPHN</name>
<evidence type="ECO:0000313" key="6">
    <source>
        <dbReference type="Proteomes" id="UP000538670"/>
    </source>
</evidence>
<dbReference type="PANTHER" id="PTHR44196">
    <property type="entry name" value="DEHYDROGENASE/REDUCTASE SDR FAMILY MEMBER 7B"/>
    <property type="match status" value="1"/>
</dbReference>
<dbReference type="GO" id="GO:0016020">
    <property type="term" value="C:membrane"/>
    <property type="evidence" value="ECO:0007669"/>
    <property type="project" value="TreeGrafter"/>
</dbReference>
<dbReference type="AlphaFoldDB" id="A0A7W6F4T7"/>
<keyword evidence="2 5" id="KW-0560">Oxidoreductase</keyword>
<accession>A0A7W6F4T7</accession>
<evidence type="ECO:0000256" key="1">
    <source>
        <dbReference type="ARBA" id="ARBA00006484"/>
    </source>
</evidence>
<dbReference type="SMART" id="SM00822">
    <property type="entry name" value="PKS_KR"/>
    <property type="match status" value="1"/>
</dbReference>
<dbReference type="RefSeq" id="WP_183953184.1">
    <property type="nucleotide sequence ID" value="NZ_JACIDH010000044.1"/>
</dbReference>
<comment type="caution">
    <text evidence="5">The sequence shown here is derived from an EMBL/GenBank/DDBJ whole genome shotgun (WGS) entry which is preliminary data.</text>
</comment>
<sequence>MKTHGNTILMTGGGSGIGEALAHRFHDRGDTVIIAGRRQEALHRAAKGRERIHTAVLDVENVAAVDAFAKKIVDDFPALNVLFNNAGIMKFEDLTGRRDLSDAEATLAINVLGPIRLTNALIDHLVDQPDAAIVNVTSGLAFVPLVAAPTYSATKAAMHSYTVSLRTQLEGKVEVIELAPPGVQTDLTPGQANRPGYMPLDAFADAVAAQFAQQPTPSEILVDEVLDFRQAERRGKFDETLEMLTKRAAEQRKAGGN</sequence>
<dbReference type="Gene3D" id="3.40.50.720">
    <property type="entry name" value="NAD(P)-binding Rossmann-like Domain"/>
    <property type="match status" value="1"/>
</dbReference>
<dbReference type="Pfam" id="PF00106">
    <property type="entry name" value="adh_short"/>
    <property type="match status" value="1"/>
</dbReference>
<dbReference type="PROSITE" id="PS00061">
    <property type="entry name" value="ADH_SHORT"/>
    <property type="match status" value="1"/>
</dbReference>
<dbReference type="EC" id="1.-.-.-" evidence="5"/>
<gene>
    <name evidence="5" type="ORF">GGR48_003636</name>
</gene>
<dbReference type="PRINTS" id="PR00081">
    <property type="entry name" value="GDHRDH"/>
</dbReference>
<dbReference type="InterPro" id="IPR057326">
    <property type="entry name" value="KR_dom"/>
</dbReference>
<keyword evidence="6" id="KW-1185">Reference proteome</keyword>